<accession>A0A0M3IPL0</accession>
<organism evidence="1 2">
    <name type="scientific">Ascaris lumbricoides</name>
    <name type="common">Giant roundworm</name>
    <dbReference type="NCBI Taxonomy" id="6252"/>
    <lineage>
        <taxon>Eukaryota</taxon>
        <taxon>Metazoa</taxon>
        <taxon>Ecdysozoa</taxon>
        <taxon>Nematoda</taxon>
        <taxon>Chromadorea</taxon>
        <taxon>Rhabditida</taxon>
        <taxon>Spirurina</taxon>
        <taxon>Ascaridomorpha</taxon>
        <taxon>Ascaridoidea</taxon>
        <taxon>Ascarididae</taxon>
        <taxon>Ascaris</taxon>
    </lineage>
</organism>
<dbReference type="WBParaSite" id="ALUE_0002068801-mRNA-1">
    <property type="protein sequence ID" value="ALUE_0002068801-mRNA-1"/>
    <property type="gene ID" value="ALUE_0002068801"/>
</dbReference>
<keyword evidence="1" id="KW-1185">Reference proteome</keyword>
<protein>
    <submittedName>
        <fullName evidence="2">Uncharacterized protein</fullName>
    </submittedName>
</protein>
<proteinExistence type="predicted"/>
<evidence type="ECO:0000313" key="2">
    <source>
        <dbReference type="WBParaSite" id="ALUE_0002068801-mRNA-1"/>
    </source>
</evidence>
<dbReference type="AlphaFoldDB" id="A0A0M3IPL0"/>
<dbReference type="Proteomes" id="UP000036681">
    <property type="component" value="Unplaced"/>
</dbReference>
<name>A0A0M3IPL0_ASCLU</name>
<evidence type="ECO:0000313" key="1">
    <source>
        <dbReference type="Proteomes" id="UP000036681"/>
    </source>
</evidence>
<reference evidence="2" key="1">
    <citation type="submission" date="2017-02" db="UniProtKB">
        <authorList>
            <consortium name="WormBaseParasite"/>
        </authorList>
    </citation>
    <scope>IDENTIFICATION</scope>
</reference>
<sequence length="71" mass="8002">MVGFEGFFCERKCDFLCAVGDEVGIESCNDMDRGDCDGRWANSSGQPKWPHLTVFIFDKLAVYFEGRLVVS</sequence>